<dbReference type="Pfam" id="PF10437">
    <property type="entry name" value="Lip_prot_lig_C"/>
    <property type="match status" value="1"/>
</dbReference>
<dbReference type="GO" id="GO:0005524">
    <property type="term" value="F:ATP binding"/>
    <property type="evidence" value="ECO:0007669"/>
    <property type="project" value="UniProtKB-KW"/>
</dbReference>
<evidence type="ECO:0000259" key="10">
    <source>
        <dbReference type="PROSITE" id="PS51733"/>
    </source>
</evidence>
<dbReference type="AlphaFoldDB" id="A0A2A9MNP1"/>
<feature type="domain" description="BPL/LPL catalytic" evidence="10">
    <location>
        <begin position="137"/>
        <end position="322"/>
    </location>
</feature>
<evidence type="ECO:0000256" key="9">
    <source>
        <dbReference type="SAM" id="MobiDB-lite"/>
    </source>
</evidence>
<dbReference type="PROSITE" id="PS51733">
    <property type="entry name" value="BPL_LPL_CATALYTIC"/>
    <property type="match status" value="1"/>
</dbReference>
<dbReference type="GO" id="GO:0005737">
    <property type="term" value="C:cytoplasm"/>
    <property type="evidence" value="ECO:0007669"/>
    <property type="project" value="TreeGrafter"/>
</dbReference>
<evidence type="ECO:0000256" key="6">
    <source>
        <dbReference type="ARBA" id="ARBA00022741"/>
    </source>
</evidence>
<dbReference type="OrthoDB" id="201621at2759"/>
<feature type="compositionally biased region" description="Basic and acidic residues" evidence="9">
    <location>
        <begin position="122"/>
        <end position="133"/>
    </location>
</feature>
<dbReference type="EMBL" id="NWUJ01000002">
    <property type="protein sequence ID" value="PFH37322.1"/>
    <property type="molecule type" value="Genomic_DNA"/>
</dbReference>
<keyword evidence="7" id="KW-0067">ATP-binding</keyword>
<dbReference type="Gene3D" id="3.30.390.50">
    <property type="entry name" value="CO dehydrogenase flavoprotein, C-terminal domain"/>
    <property type="match status" value="1"/>
</dbReference>
<dbReference type="InterPro" id="IPR004562">
    <property type="entry name" value="LipoylTrfase_LipoateP_Ligase"/>
</dbReference>
<dbReference type="STRING" id="94643.A0A2A9MNP1"/>
<evidence type="ECO:0000256" key="2">
    <source>
        <dbReference type="ARBA" id="ARBA00005124"/>
    </source>
</evidence>
<comment type="similarity">
    <text evidence="3">Belongs to the LplA family.</text>
</comment>
<keyword evidence="12" id="KW-1185">Reference proteome</keyword>
<dbReference type="NCBIfam" id="TIGR00545">
    <property type="entry name" value="lipoyltrans"/>
    <property type="match status" value="1"/>
</dbReference>
<dbReference type="KEGG" id="bbes:BESB_037800"/>
<dbReference type="Gene3D" id="3.30.930.10">
    <property type="entry name" value="Bira Bifunctional Protein, Domain 2"/>
    <property type="match status" value="1"/>
</dbReference>
<protein>
    <recommendedName>
        <fullName evidence="4">lipoate--protein ligase</fullName>
        <ecNumber evidence="4">6.3.1.20</ecNumber>
    </recommendedName>
</protein>
<evidence type="ECO:0000256" key="4">
    <source>
        <dbReference type="ARBA" id="ARBA00012367"/>
    </source>
</evidence>
<sequence length="460" mass="50614">MRIVTPSRAGVGSLLRQPDALPPLPPAARFSRASPSVPAARPFASTPVVLRSSSLLPNARGVSPLAALQRRAAFSTSSSSAGALRILSSASNDIVENLATECFLIDVFGKRAGTPDAAEREDEGRRQARADSAEARDSSVPLLFLWRNDKTIVIGRHQNAWRECNIQKMEEDGVTLARRYTGGGAVYQDLGNTCFTFLDPLALHSKERNNNIILRALEKAFCVKGAASGRNDLVAADGRKFSGAAYSKLPHSWLHHGTLMREVDCEALTRYLTPSKEKLDSKSIKSVASRVVNLKTLYAGITHENLCDAIIASFIEEYGAAAEKKISRDVEPVESLQVDGTQYRMREHPGFQTHLQTLSNWEWRYGHSPAFERSLSHRFPWGSFEVHVNVAHGAVTEAKIYSDCLCPELVDALTVSLRGCRFTEEDLKRAVLSTEMEKAPADFENLLKDFAGWISTASQE</sequence>
<gene>
    <name evidence="11" type="ORF">BESB_037800</name>
</gene>
<dbReference type="SUPFAM" id="SSF82649">
    <property type="entry name" value="SufE/NifU"/>
    <property type="match status" value="1"/>
</dbReference>
<accession>A0A2A9MNP1</accession>
<dbReference type="GO" id="GO:0009249">
    <property type="term" value="P:protein lipoylation"/>
    <property type="evidence" value="ECO:0007669"/>
    <property type="project" value="InterPro"/>
</dbReference>
<comment type="catalytic activity">
    <reaction evidence="8">
        <text>L-lysyl-[lipoyl-carrier protein] + (R)-lipoate + ATP = N(6)-[(R)-lipoyl]-L-lysyl-[lipoyl-carrier protein] + AMP + diphosphate + H(+)</text>
        <dbReference type="Rhea" id="RHEA:49288"/>
        <dbReference type="Rhea" id="RHEA-COMP:10500"/>
        <dbReference type="Rhea" id="RHEA-COMP:10502"/>
        <dbReference type="ChEBI" id="CHEBI:15378"/>
        <dbReference type="ChEBI" id="CHEBI:29969"/>
        <dbReference type="ChEBI" id="CHEBI:30616"/>
        <dbReference type="ChEBI" id="CHEBI:33019"/>
        <dbReference type="ChEBI" id="CHEBI:83088"/>
        <dbReference type="ChEBI" id="CHEBI:83099"/>
        <dbReference type="ChEBI" id="CHEBI:456215"/>
        <dbReference type="EC" id="6.3.1.20"/>
    </reaction>
</comment>
<dbReference type="GeneID" id="40308761"/>
<dbReference type="CDD" id="cd16443">
    <property type="entry name" value="LplA"/>
    <property type="match status" value="1"/>
</dbReference>
<dbReference type="RefSeq" id="XP_029221331.1">
    <property type="nucleotide sequence ID" value="XM_029362366.1"/>
</dbReference>
<dbReference type="GO" id="GO:0017118">
    <property type="term" value="F:lipoyltransferase activity"/>
    <property type="evidence" value="ECO:0007669"/>
    <property type="project" value="TreeGrafter"/>
</dbReference>
<dbReference type="InterPro" id="IPR019491">
    <property type="entry name" value="Lipoate_protein_ligase_C"/>
</dbReference>
<comment type="pathway">
    <text evidence="2">Protein modification; protein lipoylation via exogenous pathway; protein N(6)-(lipoyl)lysine from lipoate: step 1/2.</text>
</comment>
<dbReference type="GO" id="GO:0016979">
    <property type="term" value="F:lipoate-protein ligase activity"/>
    <property type="evidence" value="ECO:0007669"/>
    <property type="project" value="UniProtKB-EC"/>
</dbReference>
<reference evidence="11 12" key="1">
    <citation type="submission" date="2017-09" db="EMBL/GenBank/DDBJ databases">
        <title>Genome sequencing of Besnoitia besnoiti strain Bb-Ger1.</title>
        <authorList>
            <person name="Schares G."/>
            <person name="Venepally P."/>
            <person name="Lorenzi H.A."/>
        </authorList>
    </citation>
    <scope>NUCLEOTIDE SEQUENCE [LARGE SCALE GENOMIC DNA]</scope>
    <source>
        <strain evidence="11 12">Bb-Ger1</strain>
    </source>
</reference>
<keyword evidence="5 11" id="KW-0436">Ligase</keyword>
<dbReference type="InterPro" id="IPR045864">
    <property type="entry name" value="aa-tRNA-synth_II/BPL/LPL"/>
</dbReference>
<dbReference type="Pfam" id="PF21948">
    <property type="entry name" value="LplA-B_cat"/>
    <property type="match status" value="1"/>
</dbReference>
<dbReference type="SUPFAM" id="SSF55681">
    <property type="entry name" value="Class II aaRS and biotin synthetases"/>
    <property type="match status" value="1"/>
</dbReference>
<keyword evidence="6" id="KW-0547">Nucleotide-binding</keyword>
<dbReference type="PANTHER" id="PTHR12561:SF3">
    <property type="entry name" value="LIPOYLTRANSFERASE 1, MITOCHONDRIAL"/>
    <property type="match status" value="1"/>
</dbReference>
<comment type="caution">
    <text evidence="11">The sequence shown here is derived from an EMBL/GenBank/DDBJ whole genome shotgun (WGS) entry which is preliminary data.</text>
</comment>
<dbReference type="EC" id="6.3.1.20" evidence="4"/>
<organism evidence="11 12">
    <name type="scientific">Besnoitia besnoiti</name>
    <name type="common">Apicomplexan protozoan</name>
    <dbReference type="NCBI Taxonomy" id="94643"/>
    <lineage>
        <taxon>Eukaryota</taxon>
        <taxon>Sar</taxon>
        <taxon>Alveolata</taxon>
        <taxon>Apicomplexa</taxon>
        <taxon>Conoidasida</taxon>
        <taxon>Coccidia</taxon>
        <taxon>Eucoccidiorida</taxon>
        <taxon>Eimeriorina</taxon>
        <taxon>Sarcocystidae</taxon>
        <taxon>Besnoitia</taxon>
    </lineage>
</organism>
<comment type="pathway">
    <text evidence="1">Protein modification; protein lipoylation via exogenous pathway; protein N(6)-(lipoyl)lysine from lipoate: step 2/2.</text>
</comment>
<dbReference type="Proteomes" id="UP000224006">
    <property type="component" value="Chromosome II"/>
</dbReference>
<dbReference type="InterPro" id="IPR004143">
    <property type="entry name" value="BPL_LPL_catalytic"/>
</dbReference>
<evidence type="ECO:0000256" key="3">
    <source>
        <dbReference type="ARBA" id="ARBA00008242"/>
    </source>
</evidence>
<proteinExistence type="inferred from homology"/>
<keyword evidence="11" id="KW-0808">Transferase</keyword>
<dbReference type="VEuPathDB" id="ToxoDB:BESB_037800"/>
<evidence type="ECO:0000256" key="1">
    <source>
        <dbReference type="ARBA" id="ARBA00005085"/>
    </source>
</evidence>
<dbReference type="PANTHER" id="PTHR12561">
    <property type="entry name" value="LIPOATE-PROTEIN LIGASE"/>
    <property type="match status" value="1"/>
</dbReference>
<feature type="region of interest" description="Disordered" evidence="9">
    <location>
        <begin position="114"/>
        <end position="133"/>
    </location>
</feature>
<evidence type="ECO:0000256" key="7">
    <source>
        <dbReference type="ARBA" id="ARBA00022840"/>
    </source>
</evidence>
<name>A0A2A9MNP1_BESBE</name>
<dbReference type="UniPathway" id="UPA00537">
    <property type="reaction ID" value="UER00594"/>
</dbReference>
<evidence type="ECO:0000256" key="8">
    <source>
        <dbReference type="ARBA" id="ARBA00048037"/>
    </source>
</evidence>
<evidence type="ECO:0000313" key="12">
    <source>
        <dbReference type="Proteomes" id="UP000224006"/>
    </source>
</evidence>
<evidence type="ECO:0000256" key="5">
    <source>
        <dbReference type="ARBA" id="ARBA00022598"/>
    </source>
</evidence>
<evidence type="ECO:0000313" key="11">
    <source>
        <dbReference type="EMBL" id="PFH37322.1"/>
    </source>
</evidence>